<organism evidence="7 8">
    <name type="scientific">Delitschia confertaspora ATCC 74209</name>
    <dbReference type="NCBI Taxonomy" id="1513339"/>
    <lineage>
        <taxon>Eukaryota</taxon>
        <taxon>Fungi</taxon>
        <taxon>Dikarya</taxon>
        <taxon>Ascomycota</taxon>
        <taxon>Pezizomycotina</taxon>
        <taxon>Dothideomycetes</taxon>
        <taxon>Pleosporomycetidae</taxon>
        <taxon>Pleosporales</taxon>
        <taxon>Delitschiaceae</taxon>
        <taxon>Delitschia</taxon>
    </lineage>
</organism>
<reference evidence="7" key="1">
    <citation type="journal article" date="2020" name="Stud. Mycol.">
        <title>101 Dothideomycetes genomes: a test case for predicting lifestyles and emergence of pathogens.</title>
        <authorList>
            <person name="Haridas S."/>
            <person name="Albert R."/>
            <person name="Binder M."/>
            <person name="Bloem J."/>
            <person name="Labutti K."/>
            <person name="Salamov A."/>
            <person name="Andreopoulos B."/>
            <person name="Baker S."/>
            <person name="Barry K."/>
            <person name="Bills G."/>
            <person name="Bluhm B."/>
            <person name="Cannon C."/>
            <person name="Castanera R."/>
            <person name="Culley D."/>
            <person name="Daum C."/>
            <person name="Ezra D."/>
            <person name="Gonzalez J."/>
            <person name="Henrissat B."/>
            <person name="Kuo A."/>
            <person name="Liang C."/>
            <person name="Lipzen A."/>
            <person name="Lutzoni F."/>
            <person name="Magnuson J."/>
            <person name="Mondo S."/>
            <person name="Nolan M."/>
            <person name="Ohm R."/>
            <person name="Pangilinan J."/>
            <person name="Park H.-J."/>
            <person name="Ramirez L."/>
            <person name="Alfaro M."/>
            <person name="Sun H."/>
            <person name="Tritt A."/>
            <person name="Yoshinaga Y."/>
            <person name="Zwiers L.-H."/>
            <person name="Turgeon B."/>
            <person name="Goodwin S."/>
            <person name="Spatafora J."/>
            <person name="Crous P."/>
            <person name="Grigoriev I."/>
        </authorList>
    </citation>
    <scope>NUCLEOTIDE SEQUENCE</scope>
    <source>
        <strain evidence="7">ATCC 74209</strain>
    </source>
</reference>
<gene>
    <name evidence="7" type="ORF">GQ43DRAFT_390409</name>
</gene>
<comment type="caution">
    <text evidence="7">The sequence shown here is derived from an EMBL/GenBank/DDBJ whole genome shotgun (WGS) entry which is preliminary data.</text>
</comment>
<dbReference type="AlphaFoldDB" id="A0A9P4JQE8"/>
<keyword evidence="8" id="KW-1185">Reference proteome</keyword>
<evidence type="ECO:0000256" key="3">
    <source>
        <dbReference type="ARBA" id="ARBA00022827"/>
    </source>
</evidence>
<keyword evidence="5 7" id="KW-0503">Monooxygenase</keyword>
<evidence type="ECO:0000313" key="7">
    <source>
        <dbReference type="EMBL" id="KAF2203260.1"/>
    </source>
</evidence>
<evidence type="ECO:0000256" key="4">
    <source>
        <dbReference type="ARBA" id="ARBA00023002"/>
    </source>
</evidence>
<keyword evidence="4" id="KW-0560">Oxidoreductase</keyword>
<feature type="domain" description="FAD-binding" evidence="6">
    <location>
        <begin position="12"/>
        <end position="178"/>
    </location>
</feature>
<dbReference type="PANTHER" id="PTHR13789:SF238">
    <property type="entry name" value="PUTATIVE (AFU_ORTHOLOGUE AFUA_2G01680)-RELATED"/>
    <property type="match status" value="1"/>
</dbReference>
<evidence type="ECO:0000256" key="2">
    <source>
        <dbReference type="ARBA" id="ARBA00022630"/>
    </source>
</evidence>
<evidence type="ECO:0000256" key="1">
    <source>
        <dbReference type="ARBA" id="ARBA00007992"/>
    </source>
</evidence>
<dbReference type="GO" id="GO:0071949">
    <property type="term" value="F:FAD binding"/>
    <property type="evidence" value="ECO:0007669"/>
    <property type="project" value="InterPro"/>
</dbReference>
<dbReference type="Gene3D" id="3.50.50.60">
    <property type="entry name" value="FAD/NAD(P)-binding domain"/>
    <property type="match status" value="1"/>
</dbReference>
<sequence length="434" mass="47088">MSSSAESTGSLSILIIGAGLCGLGSAISLSLAGHAVTVLEAVPELREVGAGLQITPNGTRLLRAWGLTDKLRSAASPPATFAMYRFDGTALARRAAYGDELERRHGSPLWCLHRADLQQALAARAIELGVSLRLGTSVARVEAGKGAIELHSGERLQADLVIAADGLWSAARAALFCQPGETVTQPLPTGDLAYRILVDIDNEIAREPELAAWLANPGINIWVGPSSHAVAYSIRGGRYINLVLLVPDNLPSHVAKAEGNLEEMRALFRGWDPVLIRLLQLTDKVEKWRLHYLPPLPRWTTPGAHFVAAGDCAHPMLPYMAQGANSSLEDAATLGALLSKVRRADQLSPALAMYDAIRRPRVDQLVRETFLQGEEHHLADGEEQKRRDEHLAKSMMDEYGPESETPWTHPKIQPWIYGYDAYAVAEAAFAASPF</sequence>
<name>A0A9P4JQE8_9PLEO</name>
<comment type="similarity">
    <text evidence="1">Belongs to the paxM FAD-dependent monooxygenase family.</text>
</comment>
<dbReference type="SUPFAM" id="SSF54373">
    <property type="entry name" value="FAD-linked reductases, C-terminal domain"/>
    <property type="match status" value="1"/>
</dbReference>
<dbReference type="OrthoDB" id="16820at2759"/>
<dbReference type="PANTHER" id="PTHR13789">
    <property type="entry name" value="MONOOXYGENASE"/>
    <property type="match status" value="1"/>
</dbReference>
<feature type="domain" description="FAD-binding" evidence="6">
    <location>
        <begin position="309"/>
        <end position="368"/>
    </location>
</feature>
<dbReference type="InterPro" id="IPR002938">
    <property type="entry name" value="FAD-bd"/>
</dbReference>
<dbReference type="PRINTS" id="PR00420">
    <property type="entry name" value="RNGMNOXGNASE"/>
</dbReference>
<dbReference type="InterPro" id="IPR050493">
    <property type="entry name" value="FAD-dep_Monooxygenase_BioMet"/>
</dbReference>
<evidence type="ECO:0000313" key="8">
    <source>
        <dbReference type="Proteomes" id="UP000799536"/>
    </source>
</evidence>
<dbReference type="Pfam" id="PF01494">
    <property type="entry name" value="FAD_binding_3"/>
    <property type="match status" value="2"/>
</dbReference>
<dbReference type="SUPFAM" id="SSF51905">
    <property type="entry name" value="FAD/NAD(P)-binding domain"/>
    <property type="match status" value="1"/>
</dbReference>
<dbReference type="InterPro" id="IPR036188">
    <property type="entry name" value="FAD/NAD-bd_sf"/>
</dbReference>
<dbReference type="Proteomes" id="UP000799536">
    <property type="component" value="Unassembled WGS sequence"/>
</dbReference>
<evidence type="ECO:0000256" key="5">
    <source>
        <dbReference type="ARBA" id="ARBA00023033"/>
    </source>
</evidence>
<dbReference type="GO" id="GO:0004497">
    <property type="term" value="F:monooxygenase activity"/>
    <property type="evidence" value="ECO:0007669"/>
    <property type="project" value="UniProtKB-KW"/>
</dbReference>
<keyword evidence="3" id="KW-0274">FAD</keyword>
<evidence type="ECO:0000259" key="6">
    <source>
        <dbReference type="Pfam" id="PF01494"/>
    </source>
</evidence>
<keyword evidence="2" id="KW-0285">Flavoprotein</keyword>
<dbReference type="EMBL" id="ML993908">
    <property type="protein sequence ID" value="KAF2203260.1"/>
    <property type="molecule type" value="Genomic_DNA"/>
</dbReference>
<accession>A0A9P4JQE8</accession>
<protein>
    <submittedName>
        <fullName evidence="7">Monooxygenase</fullName>
    </submittedName>
</protein>
<proteinExistence type="inferred from homology"/>